<evidence type="ECO:0000313" key="3">
    <source>
        <dbReference type="Proteomes" id="UP000199417"/>
    </source>
</evidence>
<dbReference type="AlphaFoldDB" id="A0A1G6T8N1"/>
<accession>A0A1G6T8N1</accession>
<keyword evidence="3" id="KW-1185">Reference proteome</keyword>
<dbReference type="Proteomes" id="UP000199417">
    <property type="component" value="Unassembled WGS sequence"/>
</dbReference>
<evidence type="ECO:0000313" key="2">
    <source>
        <dbReference type="EMBL" id="SDD25401.1"/>
    </source>
</evidence>
<dbReference type="EMBL" id="FNAB01000003">
    <property type="protein sequence ID" value="SDD25401.1"/>
    <property type="molecule type" value="Genomic_DNA"/>
</dbReference>
<dbReference type="Gene3D" id="2.50.20.10">
    <property type="entry name" value="Lipoprotein localisation LolA/LolB/LppX"/>
    <property type="match status" value="1"/>
</dbReference>
<name>A0A1G6T8N1_9NOCA</name>
<sequence>MTTAWIQVLVTMVDGPTTPVDGIVRTHHNSDEPIKVPTISYGEKPVVVGLDPDGVRVIRAGRKTRVEALTGELVFLTDGETAWHFHDDPSRPRRTPLERVHIAGPGKQLLITPPTGHWVRGNYARPTRPVEDVEFLGRPCWSVELAPRRPDKPSVRLIVDADSGAVLAEHTGDGIDGAAFEQATFGAPADPAVFTWNGPIETDDDSRGKMVAAAETRRRQTYDWFRENVSAADLHVPVLHDLTPQWIRIDDEATGAFSAGFGGGEGDGYMARRPRSSEPWNLAWYGEAAAAWSTADFDWACHVFRGTLHPEGLSLLQRRLHPNDPVVGQPDVRRPEPNRR</sequence>
<feature type="region of interest" description="Disordered" evidence="1">
    <location>
        <begin position="320"/>
        <end position="340"/>
    </location>
</feature>
<gene>
    <name evidence="2" type="ORF">SAMN05444580_103437</name>
</gene>
<feature type="compositionally biased region" description="Basic and acidic residues" evidence="1">
    <location>
        <begin position="331"/>
        <end position="340"/>
    </location>
</feature>
<protein>
    <submittedName>
        <fullName evidence="2">Uncharacterized protein</fullName>
    </submittedName>
</protein>
<organism evidence="2 3">
    <name type="scientific">Rhodococcus tukisamuensis</name>
    <dbReference type="NCBI Taxonomy" id="168276"/>
    <lineage>
        <taxon>Bacteria</taxon>
        <taxon>Bacillati</taxon>
        <taxon>Actinomycetota</taxon>
        <taxon>Actinomycetes</taxon>
        <taxon>Mycobacteriales</taxon>
        <taxon>Nocardiaceae</taxon>
        <taxon>Rhodococcus</taxon>
    </lineage>
</organism>
<evidence type="ECO:0000256" key="1">
    <source>
        <dbReference type="SAM" id="MobiDB-lite"/>
    </source>
</evidence>
<reference evidence="2 3" key="1">
    <citation type="submission" date="2016-10" db="EMBL/GenBank/DDBJ databases">
        <authorList>
            <person name="de Groot N.N."/>
        </authorList>
    </citation>
    <scope>NUCLEOTIDE SEQUENCE [LARGE SCALE GENOMIC DNA]</scope>
    <source>
        <strain evidence="2 3">JCM 11308</strain>
    </source>
</reference>
<proteinExistence type="predicted"/>